<dbReference type="EMBL" id="CM023470">
    <property type="protein sequence ID" value="KAH7977496.1"/>
    <property type="molecule type" value="Genomic_DNA"/>
</dbReference>
<gene>
    <name evidence="1" type="ORF">HPB49_001991</name>
</gene>
<accession>A0ACB8DT35</accession>
<proteinExistence type="predicted"/>
<keyword evidence="2" id="KW-1185">Reference proteome</keyword>
<name>A0ACB8DT35_DERSI</name>
<protein>
    <submittedName>
        <fullName evidence="1">Uncharacterized protein</fullName>
    </submittedName>
</protein>
<sequence length="634" mass="67924">MITEPSARCRHTSSLSAGAQPLERASFLRPFDSNLAVFALIDEQITCDGAKPFGKQVQASSRSRVAGLIYQLLKYVLSSEKPRRCSGDCGGNRAARINGGKVDPACPSRTLFLSGSTMASPRPAMERGCSRVCVILLYLTGMLLIIAGAVAGGFIVNYPDILFYLALASGSAIVLGILFVSLSACVCSRRRPPSSKDAQRKFAAPTSNGVKGSLATDFKEASVGSREELNGSAPSSRPSDGLLNIALEKGEFFHNSSIDASNPKKAQQKPVTSSPRTTKAKLARDDAVFPEPPKVAEISAAHRSQPDSLRKAKAKNGKLPKSPASVGDFASLGFQEDDGVFAPEEAKSKPSVKGRGRVPLTAFKQTSKSVSDLDDESSFDSTTRAPQQRTATTRPETPQMEPRLAVSCHNILSEEPVRVGIAHLRQREDTVARKPPVPRKVTGIALPGMVQRAPAAGASSQSQDDLSRVRLKPTEQKPRGSLRDQVPEDGKQRLQHKSVPDFFLQDGGAKLTLLDSSSSSYGKSSRTTAPETPLNTSMASYAEPVGPEDLHRCNTVGLPPVPLPKPATSGQQFRLYTPKEDALVMDKQPLMADWAASVSSKSDTFSSDEAECQRQLSSSQELLMGSVKCLETEI</sequence>
<reference evidence="1" key="1">
    <citation type="submission" date="2020-05" db="EMBL/GenBank/DDBJ databases">
        <title>Large-scale comparative analyses of tick genomes elucidate their genetic diversity and vector capacities.</title>
        <authorList>
            <person name="Jia N."/>
            <person name="Wang J."/>
            <person name="Shi W."/>
            <person name="Du L."/>
            <person name="Sun Y."/>
            <person name="Zhan W."/>
            <person name="Jiang J."/>
            <person name="Wang Q."/>
            <person name="Zhang B."/>
            <person name="Ji P."/>
            <person name="Sakyi L.B."/>
            <person name="Cui X."/>
            <person name="Yuan T."/>
            <person name="Jiang B."/>
            <person name="Yang W."/>
            <person name="Lam T.T.-Y."/>
            <person name="Chang Q."/>
            <person name="Ding S."/>
            <person name="Wang X."/>
            <person name="Zhu J."/>
            <person name="Ruan X."/>
            <person name="Zhao L."/>
            <person name="Wei J."/>
            <person name="Que T."/>
            <person name="Du C."/>
            <person name="Cheng J."/>
            <person name="Dai P."/>
            <person name="Han X."/>
            <person name="Huang E."/>
            <person name="Gao Y."/>
            <person name="Liu J."/>
            <person name="Shao H."/>
            <person name="Ye R."/>
            <person name="Li L."/>
            <person name="Wei W."/>
            <person name="Wang X."/>
            <person name="Wang C."/>
            <person name="Yang T."/>
            <person name="Huo Q."/>
            <person name="Li W."/>
            <person name="Guo W."/>
            <person name="Chen H."/>
            <person name="Zhou L."/>
            <person name="Ni X."/>
            <person name="Tian J."/>
            <person name="Zhou Y."/>
            <person name="Sheng Y."/>
            <person name="Liu T."/>
            <person name="Pan Y."/>
            <person name="Xia L."/>
            <person name="Li J."/>
            <person name="Zhao F."/>
            <person name="Cao W."/>
        </authorList>
    </citation>
    <scope>NUCLEOTIDE SEQUENCE</scope>
    <source>
        <strain evidence="1">Dsil-2018</strain>
    </source>
</reference>
<comment type="caution">
    <text evidence="1">The sequence shown here is derived from an EMBL/GenBank/DDBJ whole genome shotgun (WGS) entry which is preliminary data.</text>
</comment>
<evidence type="ECO:0000313" key="2">
    <source>
        <dbReference type="Proteomes" id="UP000821865"/>
    </source>
</evidence>
<organism evidence="1 2">
    <name type="scientific">Dermacentor silvarum</name>
    <name type="common">Tick</name>
    <dbReference type="NCBI Taxonomy" id="543639"/>
    <lineage>
        <taxon>Eukaryota</taxon>
        <taxon>Metazoa</taxon>
        <taxon>Ecdysozoa</taxon>
        <taxon>Arthropoda</taxon>
        <taxon>Chelicerata</taxon>
        <taxon>Arachnida</taxon>
        <taxon>Acari</taxon>
        <taxon>Parasitiformes</taxon>
        <taxon>Ixodida</taxon>
        <taxon>Ixodoidea</taxon>
        <taxon>Ixodidae</taxon>
        <taxon>Rhipicephalinae</taxon>
        <taxon>Dermacentor</taxon>
    </lineage>
</organism>
<dbReference type="Proteomes" id="UP000821865">
    <property type="component" value="Chromosome 1"/>
</dbReference>
<evidence type="ECO:0000313" key="1">
    <source>
        <dbReference type="EMBL" id="KAH7977496.1"/>
    </source>
</evidence>